<keyword evidence="6 7" id="KW-0472">Membrane</keyword>
<dbReference type="SUPFAM" id="SSF103473">
    <property type="entry name" value="MFS general substrate transporter"/>
    <property type="match status" value="1"/>
</dbReference>
<feature type="transmembrane region" description="Helical" evidence="7">
    <location>
        <begin position="151"/>
        <end position="172"/>
    </location>
</feature>
<feature type="transmembrane region" description="Helical" evidence="7">
    <location>
        <begin position="109"/>
        <end position="130"/>
    </location>
</feature>
<proteinExistence type="predicted"/>
<evidence type="ECO:0000256" key="4">
    <source>
        <dbReference type="ARBA" id="ARBA00022692"/>
    </source>
</evidence>
<feature type="transmembrane region" description="Helical" evidence="7">
    <location>
        <begin position="379"/>
        <end position="402"/>
    </location>
</feature>
<keyword evidence="3" id="KW-1003">Cell membrane</keyword>
<evidence type="ECO:0000256" key="2">
    <source>
        <dbReference type="ARBA" id="ARBA00022448"/>
    </source>
</evidence>
<feature type="transmembrane region" description="Helical" evidence="7">
    <location>
        <begin position="354"/>
        <end position="373"/>
    </location>
</feature>
<feature type="transmembrane region" description="Helical" evidence="7">
    <location>
        <begin position="12"/>
        <end position="32"/>
    </location>
</feature>
<evidence type="ECO:0000256" key="1">
    <source>
        <dbReference type="ARBA" id="ARBA00004651"/>
    </source>
</evidence>
<evidence type="ECO:0000256" key="3">
    <source>
        <dbReference type="ARBA" id="ARBA00022475"/>
    </source>
</evidence>
<dbReference type="Gene3D" id="1.20.1250.20">
    <property type="entry name" value="MFS general substrate transporter like domains"/>
    <property type="match status" value="1"/>
</dbReference>
<dbReference type="InterPro" id="IPR011701">
    <property type="entry name" value="MFS"/>
</dbReference>
<feature type="transmembrane region" description="Helical" evidence="7">
    <location>
        <begin position="297"/>
        <end position="315"/>
    </location>
</feature>
<feature type="transmembrane region" description="Helical" evidence="7">
    <location>
        <begin position="321"/>
        <end position="342"/>
    </location>
</feature>
<name>A0ABR5A202_9BACL</name>
<dbReference type="InterPro" id="IPR020846">
    <property type="entry name" value="MFS_dom"/>
</dbReference>
<keyword evidence="10" id="KW-1185">Reference proteome</keyword>
<feature type="transmembrane region" description="Helical" evidence="7">
    <location>
        <begin position="84"/>
        <end position="103"/>
    </location>
</feature>
<feature type="transmembrane region" description="Helical" evidence="7">
    <location>
        <begin position="52"/>
        <end position="72"/>
    </location>
</feature>
<dbReference type="EMBL" id="JXAL01000024">
    <property type="protein sequence ID" value="KIL35015.1"/>
    <property type="molecule type" value="Genomic_DNA"/>
</dbReference>
<feature type="transmembrane region" description="Helical" evidence="7">
    <location>
        <begin position="178"/>
        <end position="198"/>
    </location>
</feature>
<sequence>MQPYASEKQVSAAWKLQPLMLLVVGSFLLHIGTKIYEIVLPLMMYDMTHSSVAMASMRTAELLPNLVFGVLIGVIVDRVNTKRWVLWMVSSQAVILLLLAALFKSGNAALWPYYLGGFLLMTFGYGYFNAQISLTKQTAHPDELTSANAKFSFAETLVSVLGPVLSACILLFSDKSDGLVITALLLGFSFVIFTKVAVQGVQKPSLNVQAKGSYWRDFREGWVVFRSTPILRTVTLFVLFLNCTTVVFQTTIIYYAKDVLEISSYLLAVYFSVSGVGGLLGSLLVGQIRNRFGLGKTIGLTALVNAFVYLGVYLLPTTPVIVAALFVFGFTISVFTICVYTLRHEQTPAEHMGRIGGITGTFFRIGMPITMYASGWMMLWWSPTVIFAALAVWNGAVFLFYVRSLLWRG</sequence>
<keyword evidence="2" id="KW-0813">Transport</keyword>
<dbReference type="CDD" id="cd06173">
    <property type="entry name" value="MFS_MefA_like"/>
    <property type="match status" value="1"/>
</dbReference>
<feature type="domain" description="Major facilitator superfamily (MFS) profile" evidence="8">
    <location>
        <begin position="18"/>
        <end position="406"/>
    </location>
</feature>
<feature type="transmembrane region" description="Helical" evidence="7">
    <location>
        <begin position="262"/>
        <end position="285"/>
    </location>
</feature>
<dbReference type="PANTHER" id="PTHR23513:SF6">
    <property type="entry name" value="MAJOR FACILITATOR SUPERFAMILY ASSOCIATED DOMAIN-CONTAINING PROTEIN"/>
    <property type="match status" value="1"/>
</dbReference>
<keyword evidence="5 7" id="KW-1133">Transmembrane helix</keyword>
<reference evidence="9 10" key="1">
    <citation type="submission" date="2014-12" db="EMBL/GenBank/DDBJ databases">
        <title>Draft genome sequence of Cohnella kolymensis strain B-2846.</title>
        <authorList>
            <person name="Karlyshev A.V."/>
            <person name="Kudryashova E.B."/>
        </authorList>
    </citation>
    <scope>NUCLEOTIDE SEQUENCE [LARGE SCALE GENOMIC DNA]</scope>
    <source>
        <strain evidence="9 10">VKM B-2846</strain>
    </source>
</reference>
<evidence type="ECO:0000313" key="10">
    <source>
        <dbReference type="Proteomes" id="UP000054526"/>
    </source>
</evidence>
<keyword evidence="4 7" id="KW-0812">Transmembrane</keyword>
<comment type="subcellular location">
    <subcellularLocation>
        <location evidence="1">Cell membrane</location>
        <topology evidence="1">Multi-pass membrane protein</topology>
    </subcellularLocation>
</comment>
<dbReference type="RefSeq" id="WP_041064905.1">
    <property type="nucleotide sequence ID" value="NZ_JXAL01000024.1"/>
</dbReference>
<dbReference type="InterPro" id="IPR036259">
    <property type="entry name" value="MFS_trans_sf"/>
</dbReference>
<organism evidence="9 10">
    <name type="scientific">Cohnella kolymensis</name>
    <dbReference type="NCBI Taxonomy" id="1590652"/>
    <lineage>
        <taxon>Bacteria</taxon>
        <taxon>Bacillati</taxon>
        <taxon>Bacillota</taxon>
        <taxon>Bacilli</taxon>
        <taxon>Bacillales</taxon>
        <taxon>Paenibacillaceae</taxon>
        <taxon>Cohnella</taxon>
    </lineage>
</organism>
<feature type="transmembrane region" description="Helical" evidence="7">
    <location>
        <begin position="234"/>
        <end position="256"/>
    </location>
</feature>
<dbReference type="PANTHER" id="PTHR23513">
    <property type="entry name" value="INTEGRAL MEMBRANE EFFLUX PROTEIN-RELATED"/>
    <property type="match status" value="1"/>
</dbReference>
<gene>
    <name evidence="9" type="ORF">SD71_15160</name>
</gene>
<dbReference type="Pfam" id="PF07690">
    <property type="entry name" value="MFS_1"/>
    <property type="match status" value="1"/>
</dbReference>
<evidence type="ECO:0000256" key="6">
    <source>
        <dbReference type="ARBA" id="ARBA00023136"/>
    </source>
</evidence>
<evidence type="ECO:0000313" key="9">
    <source>
        <dbReference type="EMBL" id="KIL35015.1"/>
    </source>
</evidence>
<evidence type="ECO:0000256" key="7">
    <source>
        <dbReference type="SAM" id="Phobius"/>
    </source>
</evidence>
<accession>A0ABR5A202</accession>
<protein>
    <recommendedName>
        <fullName evidence="8">Major facilitator superfamily (MFS) profile domain-containing protein</fullName>
    </recommendedName>
</protein>
<comment type="caution">
    <text evidence="9">The sequence shown here is derived from an EMBL/GenBank/DDBJ whole genome shotgun (WGS) entry which is preliminary data.</text>
</comment>
<dbReference type="PROSITE" id="PS50850">
    <property type="entry name" value="MFS"/>
    <property type="match status" value="1"/>
</dbReference>
<evidence type="ECO:0000259" key="8">
    <source>
        <dbReference type="PROSITE" id="PS50850"/>
    </source>
</evidence>
<dbReference type="Proteomes" id="UP000054526">
    <property type="component" value="Unassembled WGS sequence"/>
</dbReference>
<evidence type="ECO:0000256" key="5">
    <source>
        <dbReference type="ARBA" id="ARBA00022989"/>
    </source>
</evidence>